<keyword evidence="3" id="KW-1185">Reference proteome</keyword>
<evidence type="ECO:0000313" key="3">
    <source>
        <dbReference type="Proteomes" id="UP000244336"/>
    </source>
</evidence>
<organism evidence="2 3">
    <name type="scientific">Panicum hallii var. hallii</name>
    <dbReference type="NCBI Taxonomy" id="1504633"/>
    <lineage>
        <taxon>Eukaryota</taxon>
        <taxon>Viridiplantae</taxon>
        <taxon>Streptophyta</taxon>
        <taxon>Embryophyta</taxon>
        <taxon>Tracheophyta</taxon>
        <taxon>Spermatophyta</taxon>
        <taxon>Magnoliopsida</taxon>
        <taxon>Liliopsida</taxon>
        <taxon>Poales</taxon>
        <taxon>Poaceae</taxon>
        <taxon>PACMAD clade</taxon>
        <taxon>Panicoideae</taxon>
        <taxon>Panicodae</taxon>
        <taxon>Paniceae</taxon>
        <taxon>Panicinae</taxon>
        <taxon>Panicum</taxon>
        <taxon>Panicum sect. Panicum</taxon>
    </lineage>
</organism>
<feature type="compositionally biased region" description="Gly residues" evidence="1">
    <location>
        <begin position="239"/>
        <end position="252"/>
    </location>
</feature>
<accession>A0A2T7E5X0</accession>
<dbReference type="EMBL" id="CM009751">
    <property type="protein sequence ID" value="PUZ63207.1"/>
    <property type="molecule type" value="Genomic_DNA"/>
</dbReference>
<feature type="compositionally biased region" description="Basic residues" evidence="1">
    <location>
        <begin position="181"/>
        <end position="192"/>
    </location>
</feature>
<feature type="region of interest" description="Disordered" evidence="1">
    <location>
        <begin position="1"/>
        <end position="265"/>
    </location>
</feature>
<dbReference type="Proteomes" id="UP000244336">
    <property type="component" value="Chromosome 3"/>
</dbReference>
<dbReference type="Gramene" id="PUZ63207">
    <property type="protein sequence ID" value="PUZ63207"/>
    <property type="gene ID" value="GQ55_3G049700"/>
</dbReference>
<protein>
    <submittedName>
        <fullName evidence="2">Uncharacterized protein</fullName>
    </submittedName>
</protein>
<evidence type="ECO:0000256" key="1">
    <source>
        <dbReference type="SAM" id="MobiDB-lite"/>
    </source>
</evidence>
<dbReference type="PROSITE" id="PS51257">
    <property type="entry name" value="PROKAR_LIPOPROTEIN"/>
    <property type="match status" value="1"/>
</dbReference>
<proteinExistence type="predicted"/>
<dbReference type="AlphaFoldDB" id="A0A2T7E5X0"/>
<gene>
    <name evidence="2" type="ORF">GQ55_3G049700</name>
</gene>
<sequence>MKSQQAAPAPPQPTTALGCRLPGSARRERAKRQGQRKGSGGGVAASEEGARGGRRTRGRAGASERPPRRGRLDWSWADVTAPITPFLTPQEPRQRQRAHTTMPSRASASATVRPRPISRRAPHPTPLTAAAHAGPPPSGPHAPASATGAALRPTRHATLLTSSPLATELLPFARSRTQRSGGKRRGEKRKQIPHTQTRTPPRRPPQRRKSEATRKGTHPRGPLPPHKSLGAGPARAGPCGSGRGVRVGGGGSRTLAESNAVCGVF</sequence>
<evidence type="ECO:0000313" key="2">
    <source>
        <dbReference type="EMBL" id="PUZ63207.1"/>
    </source>
</evidence>
<feature type="compositionally biased region" description="Low complexity" evidence="1">
    <location>
        <begin position="141"/>
        <end position="150"/>
    </location>
</feature>
<feature type="compositionally biased region" description="Polar residues" evidence="1">
    <location>
        <begin position="99"/>
        <end position="110"/>
    </location>
</feature>
<reference evidence="2 3" key="1">
    <citation type="submission" date="2018-04" db="EMBL/GenBank/DDBJ databases">
        <title>WGS assembly of Panicum hallii var. hallii HAL2.</title>
        <authorList>
            <person name="Lovell J."/>
            <person name="Jenkins J."/>
            <person name="Lowry D."/>
            <person name="Mamidi S."/>
            <person name="Sreedasyam A."/>
            <person name="Weng X."/>
            <person name="Barry K."/>
            <person name="Bonette J."/>
            <person name="Campitelli B."/>
            <person name="Daum C."/>
            <person name="Gordon S."/>
            <person name="Gould B."/>
            <person name="Lipzen A."/>
            <person name="MacQueen A."/>
            <person name="Palacio-Mejia J."/>
            <person name="Plott C."/>
            <person name="Shakirov E."/>
            <person name="Shu S."/>
            <person name="Yoshinaga Y."/>
            <person name="Zane M."/>
            <person name="Rokhsar D."/>
            <person name="Grimwood J."/>
            <person name="Schmutz J."/>
            <person name="Juenger T."/>
        </authorList>
    </citation>
    <scope>NUCLEOTIDE SEQUENCE [LARGE SCALE GENOMIC DNA]</scope>
    <source>
        <strain evidence="3">cv. HAL2</strain>
    </source>
</reference>
<name>A0A2T7E5X0_9POAL</name>